<protein>
    <recommendedName>
        <fullName evidence="4">Phosphopantothenoylcysteine decarboxylase</fullName>
    </recommendedName>
    <alternativeName>
        <fullName evidence="5">CoaC</fullName>
    </alternativeName>
</protein>
<organism evidence="7">
    <name type="scientific">Amphimedon queenslandica</name>
    <name type="common">Sponge</name>
    <dbReference type="NCBI Taxonomy" id="400682"/>
    <lineage>
        <taxon>Eukaryota</taxon>
        <taxon>Metazoa</taxon>
        <taxon>Porifera</taxon>
        <taxon>Demospongiae</taxon>
        <taxon>Heteroscleromorpha</taxon>
        <taxon>Haplosclerida</taxon>
        <taxon>Niphatidae</taxon>
        <taxon>Amphimedon</taxon>
    </lineage>
</organism>
<dbReference type="OrthoDB" id="1532798at2759"/>
<evidence type="ECO:0000259" key="6">
    <source>
        <dbReference type="Pfam" id="PF02441"/>
    </source>
</evidence>
<evidence type="ECO:0000313" key="8">
    <source>
        <dbReference type="Proteomes" id="UP000007879"/>
    </source>
</evidence>
<dbReference type="Gene3D" id="3.40.50.1950">
    <property type="entry name" value="Flavin prenyltransferase-like"/>
    <property type="match status" value="1"/>
</dbReference>
<keyword evidence="8" id="KW-1185">Reference proteome</keyword>
<evidence type="ECO:0000256" key="5">
    <source>
        <dbReference type="ARBA" id="ARBA00082063"/>
    </source>
</evidence>
<dbReference type="InParanoid" id="A0A1X7V886"/>
<dbReference type="STRING" id="400682.A0A1X7V886"/>
<dbReference type="PANTHER" id="PTHR14359:SF6">
    <property type="entry name" value="PHOSPHOPANTOTHENOYLCYSTEINE DECARBOXYLASE"/>
    <property type="match status" value="1"/>
</dbReference>
<dbReference type="AlphaFoldDB" id="A0A1X7V886"/>
<dbReference type="FunFam" id="3.40.50.1950:FF:000004">
    <property type="entry name" value="Phosphopantothenoylcysteine decarboxylase"/>
    <property type="match status" value="1"/>
</dbReference>
<dbReference type="Proteomes" id="UP000007879">
    <property type="component" value="Unassembled WGS sequence"/>
</dbReference>
<evidence type="ECO:0000256" key="2">
    <source>
        <dbReference type="ARBA" id="ARBA00038350"/>
    </source>
</evidence>
<feature type="domain" description="Flavoprotein" evidence="6">
    <location>
        <begin position="6"/>
        <end position="179"/>
    </location>
</feature>
<dbReference type="OMA" id="KGLACGD"/>
<dbReference type="EnsemblMetazoa" id="Aqu2.1.36216_001">
    <property type="protein sequence ID" value="Aqu2.1.36216_001"/>
    <property type="gene ID" value="Aqu2.1.36216"/>
</dbReference>
<reference evidence="7" key="2">
    <citation type="submission" date="2017-05" db="UniProtKB">
        <authorList>
            <consortium name="EnsemblMetazoa"/>
        </authorList>
    </citation>
    <scope>IDENTIFICATION</scope>
</reference>
<dbReference type="Pfam" id="PF02441">
    <property type="entry name" value="Flavoprotein"/>
    <property type="match status" value="1"/>
</dbReference>
<comment type="function">
    <text evidence="3">Catalyzes the decarboxylation of the cysteine moiety of 4-phosphopantothenoylcysteine to form 4'-phosphopantotheine and this reaction forms part of the biosynthesis of coenzyme A.</text>
</comment>
<evidence type="ECO:0000313" key="7">
    <source>
        <dbReference type="EnsemblMetazoa" id="Aqu2.1.36216_001"/>
    </source>
</evidence>
<evidence type="ECO:0000256" key="4">
    <source>
        <dbReference type="ARBA" id="ARBA00070201"/>
    </source>
</evidence>
<gene>
    <name evidence="7" type="primary">100633081</name>
</gene>
<dbReference type="PANTHER" id="PTHR14359">
    <property type="entry name" value="HOMO-OLIGOMERIC FLAVIN CONTAINING CYS DECARBOXYLASE FAMILY"/>
    <property type="match status" value="1"/>
</dbReference>
<reference evidence="8" key="1">
    <citation type="journal article" date="2010" name="Nature">
        <title>The Amphimedon queenslandica genome and the evolution of animal complexity.</title>
        <authorList>
            <person name="Srivastava M."/>
            <person name="Simakov O."/>
            <person name="Chapman J."/>
            <person name="Fahey B."/>
            <person name="Gauthier M.E."/>
            <person name="Mitros T."/>
            <person name="Richards G.S."/>
            <person name="Conaco C."/>
            <person name="Dacre M."/>
            <person name="Hellsten U."/>
            <person name="Larroux C."/>
            <person name="Putnam N.H."/>
            <person name="Stanke M."/>
            <person name="Adamska M."/>
            <person name="Darling A."/>
            <person name="Degnan S.M."/>
            <person name="Oakley T.H."/>
            <person name="Plachetzki D.C."/>
            <person name="Zhai Y."/>
            <person name="Adamski M."/>
            <person name="Calcino A."/>
            <person name="Cummins S.F."/>
            <person name="Goodstein D.M."/>
            <person name="Harris C."/>
            <person name="Jackson D.J."/>
            <person name="Leys S.P."/>
            <person name="Shu S."/>
            <person name="Woodcroft B.J."/>
            <person name="Vervoort M."/>
            <person name="Kosik K.S."/>
            <person name="Manning G."/>
            <person name="Degnan B.M."/>
            <person name="Rokhsar D.S."/>
        </authorList>
    </citation>
    <scope>NUCLEOTIDE SEQUENCE [LARGE SCALE GENOMIC DNA]</scope>
</reference>
<proteinExistence type="inferred from homology"/>
<name>A0A1X7V886_AMPQE</name>
<dbReference type="InterPro" id="IPR036551">
    <property type="entry name" value="Flavin_trans-like"/>
</dbReference>
<dbReference type="GO" id="GO:0015937">
    <property type="term" value="P:coenzyme A biosynthetic process"/>
    <property type="evidence" value="ECO:0007669"/>
    <property type="project" value="UniProtKB-KW"/>
</dbReference>
<dbReference type="GO" id="GO:0004633">
    <property type="term" value="F:phosphopantothenoylcysteine decarboxylase activity"/>
    <property type="evidence" value="ECO:0007669"/>
    <property type="project" value="TreeGrafter"/>
</dbReference>
<keyword evidence="1" id="KW-0173">Coenzyme A biosynthesis</keyword>
<sequence length="192" mass="21391">MSSHHKVLLGVSGSVAAVKVPEIVERLKSFEIDIKVIATDSSLHFFDHSSLPVQVYTDKDEWIWKQGDPVLHIELRKWAELMVIAPLSANTMGKIANGLCDNLLTCVLRAWDSNRPLLYCPAMNTLMWENPITSRHLTVLQDLKYIQVPPVVKTLACGDTGIGAMASVDEIVSQVLRHLPPPTHTDHTHQSK</sequence>
<dbReference type="KEGG" id="aqu:100633081"/>
<accession>A0A1X7V886</accession>
<dbReference type="EnsemblMetazoa" id="XM_003385245.2">
    <property type="protein sequence ID" value="XP_003385293.1"/>
    <property type="gene ID" value="LOC100633081"/>
</dbReference>
<dbReference type="GO" id="GO:0010181">
    <property type="term" value="F:FMN binding"/>
    <property type="evidence" value="ECO:0007669"/>
    <property type="project" value="TreeGrafter"/>
</dbReference>
<dbReference type="InterPro" id="IPR003382">
    <property type="entry name" value="Flavoprotein"/>
</dbReference>
<dbReference type="eggNOG" id="KOG0672">
    <property type="taxonomic scope" value="Eukaryota"/>
</dbReference>
<dbReference type="SUPFAM" id="SSF52507">
    <property type="entry name" value="Homo-oligomeric flavin-containing Cys decarboxylases, HFCD"/>
    <property type="match status" value="1"/>
</dbReference>
<dbReference type="GO" id="GO:0071513">
    <property type="term" value="C:phosphopantothenoylcysteine decarboxylase complex"/>
    <property type="evidence" value="ECO:0007669"/>
    <property type="project" value="TreeGrafter"/>
</dbReference>
<evidence type="ECO:0000256" key="1">
    <source>
        <dbReference type="ARBA" id="ARBA00022993"/>
    </source>
</evidence>
<evidence type="ECO:0000256" key="3">
    <source>
        <dbReference type="ARBA" id="ARBA00056708"/>
    </source>
</evidence>
<comment type="similarity">
    <text evidence="2">Belongs to the HFCD (homooligomeric flavin containing Cys decarboxylase) superfamily.</text>
</comment>